<evidence type="ECO:0000256" key="1">
    <source>
        <dbReference type="SAM" id="MobiDB-lite"/>
    </source>
</evidence>
<proteinExistence type="predicted"/>
<comment type="caution">
    <text evidence="4">The sequence shown here is derived from an EMBL/GenBank/DDBJ whole genome shotgun (WGS) entry which is preliminary data.</text>
</comment>
<protein>
    <submittedName>
        <fullName evidence="4">Tripartite tricarboxylate transporter TctB family</fullName>
    </submittedName>
</protein>
<accession>A0AAD2J5I2</accession>
<gene>
    <name evidence="4" type="ORF">ERS370000_05839</name>
</gene>
<feature type="transmembrane region" description="Helical" evidence="2">
    <location>
        <begin position="63"/>
        <end position="84"/>
    </location>
</feature>
<dbReference type="EMBL" id="CYTK01000014">
    <property type="protein sequence ID" value="CUJ75906.1"/>
    <property type="molecule type" value="Genomic_DNA"/>
</dbReference>
<evidence type="ECO:0000256" key="2">
    <source>
        <dbReference type="SAM" id="Phobius"/>
    </source>
</evidence>
<sequence length="178" mass="18721">MALVSRVRPGQAHGRTTKEDEVQKTINRKDYYGGALMVLIGLGAIYGGTDYHIGTLSHMGPGFFPAALGGLLALTGVLIAISARSGESSAPAPGDGHAHGLPDFRGGACILLGILAFLLLGHYGGLLPATFAIVFISALGDRNNTIKQALLLSIAMTVIAVVVFWWALQLQLPLFRWG</sequence>
<feature type="transmembrane region" description="Helical" evidence="2">
    <location>
        <begin position="31"/>
        <end position="51"/>
    </location>
</feature>
<dbReference type="Pfam" id="PF07331">
    <property type="entry name" value="TctB"/>
    <property type="match status" value="1"/>
</dbReference>
<dbReference type="InterPro" id="IPR009936">
    <property type="entry name" value="DUF1468"/>
</dbReference>
<dbReference type="Proteomes" id="UP000044098">
    <property type="component" value="Unassembled WGS sequence"/>
</dbReference>
<dbReference type="AlphaFoldDB" id="A0AAD2J5I2"/>
<evidence type="ECO:0000259" key="3">
    <source>
        <dbReference type="Pfam" id="PF07331"/>
    </source>
</evidence>
<evidence type="ECO:0000313" key="4">
    <source>
        <dbReference type="EMBL" id="CUJ75906.1"/>
    </source>
</evidence>
<evidence type="ECO:0000313" key="5">
    <source>
        <dbReference type="Proteomes" id="UP000044098"/>
    </source>
</evidence>
<organism evidence="4 5">
    <name type="scientific">Achromobacter aegrifaciens</name>
    <dbReference type="NCBI Taxonomy" id="1287736"/>
    <lineage>
        <taxon>Bacteria</taxon>
        <taxon>Pseudomonadati</taxon>
        <taxon>Pseudomonadota</taxon>
        <taxon>Betaproteobacteria</taxon>
        <taxon>Burkholderiales</taxon>
        <taxon>Alcaligenaceae</taxon>
        <taxon>Achromobacter</taxon>
    </lineage>
</organism>
<feature type="transmembrane region" description="Helical" evidence="2">
    <location>
        <begin position="149"/>
        <end position="168"/>
    </location>
</feature>
<keyword evidence="2" id="KW-0812">Transmembrane</keyword>
<feature type="region of interest" description="Disordered" evidence="1">
    <location>
        <begin position="1"/>
        <end position="21"/>
    </location>
</feature>
<feature type="transmembrane region" description="Helical" evidence="2">
    <location>
        <begin position="104"/>
        <end position="137"/>
    </location>
</feature>
<reference evidence="4 5" key="1">
    <citation type="submission" date="2015-09" db="EMBL/GenBank/DDBJ databases">
        <authorList>
            <consortium name="Pathogen Informatics"/>
        </authorList>
    </citation>
    <scope>NUCLEOTIDE SEQUENCE [LARGE SCALE GENOMIC DNA]</scope>
    <source>
        <strain evidence="4 5">2789STDY5608625</strain>
    </source>
</reference>
<keyword evidence="2" id="KW-1133">Transmembrane helix</keyword>
<feature type="domain" description="DUF1468" evidence="3">
    <location>
        <begin position="34"/>
        <end position="173"/>
    </location>
</feature>
<keyword evidence="2" id="KW-0472">Membrane</keyword>
<name>A0AAD2J5I2_ACHAE</name>